<evidence type="ECO:0000313" key="1">
    <source>
        <dbReference type="EMBL" id="KKL73922.1"/>
    </source>
</evidence>
<proteinExistence type="predicted"/>
<dbReference type="EMBL" id="LAZR01024815">
    <property type="protein sequence ID" value="KKL73922.1"/>
    <property type="molecule type" value="Genomic_DNA"/>
</dbReference>
<sequence length="34" mass="3877">MTVIIPKEAYLTIVAATVRYANARIPRDDWLEVS</sequence>
<gene>
    <name evidence="1" type="ORF">LCGC14_2070030</name>
</gene>
<reference evidence="1" key="1">
    <citation type="journal article" date="2015" name="Nature">
        <title>Complex archaea that bridge the gap between prokaryotes and eukaryotes.</title>
        <authorList>
            <person name="Spang A."/>
            <person name="Saw J.H."/>
            <person name="Jorgensen S.L."/>
            <person name="Zaremba-Niedzwiedzka K."/>
            <person name="Martijn J."/>
            <person name="Lind A.E."/>
            <person name="van Eijk R."/>
            <person name="Schleper C."/>
            <person name="Guy L."/>
            <person name="Ettema T.J."/>
        </authorList>
    </citation>
    <scope>NUCLEOTIDE SEQUENCE</scope>
</reference>
<feature type="non-terminal residue" evidence="1">
    <location>
        <position position="34"/>
    </location>
</feature>
<organism evidence="1">
    <name type="scientific">marine sediment metagenome</name>
    <dbReference type="NCBI Taxonomy" id="412755"/>
    <lineage>
        <taxon>unclassified sequences</taxon>
        <taxon>metagenomes</taxon>
        <taxon>ecological metagenomes</taxon>
    </lineage>
</organism>
<accession>A0A0F9HFQ9</accession>
<comment type="caution">
    <text evidence="1">The sequence shown here is derived from an EMBL/GenBank/DDBJ whole genome shotgun (WGS) entry which is preliminary data.</text>
</comment>
<name>A0A0F9HFQ9_9ZZZZ</name>
<protein>
    <submittedName>
        <fullName evidence="1">Uncharacterized protein</fullName>
    </submittedName>
</protein>
<dbReference type="AlphaFoldDB" id="A0A0F9HFQ9"/>